<dbReference type="AlphaFoldDB" id="A0A1R2BAT0"/>
<gene>
    <name evidence="1" type="ORF">SteCoe_27293</name>
</gene>
<comment type="caution">
    <text evidence="1">The sequence shown here is derived from an EMBL/GenBank/DDBJ whole genome shotgun (WGS) entry which is preliminary data.</text>
</comment>
<dbReference type="EMBL" id="MPUH01000787">
    <property type="protein sequence ID" value="OMJ73911.1"/>
    <property type="molecule type" value="Genomic_DNA"/>
</dbReference>
<organism evidence="1 2">
    <name type="scientific">Stentor coeruleus</name>
    <dbReference type="NCBI Taxonomy" id="5963"/>
    <lineage>
        <taxon>Eukaryota</taxon>
        <taxon>Sar</taxon>
        <taxon>Alveolata</taxon>
        <taxon>Ciliophora</taxon>
        <taxon>Postciliodesmatophora</taxon>
        <taxon>Heterotrichea</taxon>
        <taxon>Heterotrichida</taxon>
        <taxon>Stentoridae</taxon>
        <taxon>Stentor</taxon>
    </lineage>
</organism>
<protein>
    <submittedName>
        <fullName evidence="1">Uncharacterized protein</fullName>
    </submittedName>
</protein>
<sequence>MGMQVSKDCGCFAVMSKAASSFWGSKEEEPNLSILEEDEIMPLGLLSEQEIQSLLTENSNFHHSKYDSV</sequence>
<evidence type="ECO:0000313" key="2">
    <source>
        <dbReference type="Proteomes" id="UP000187209"/>
    </source>
</evidence>
<dbReference type="Proteomes" id="UP000187209">
    <property type="component" value="Unassembled WGS sequence"/>
</dbReference>
<keyword evidence="2" id="KW-1185">Reference proteome</keyword>
<evidence type="ECO:0000313" key="1">
    <source>
        <dbReference type="EMBL" id="OMJ73911.1"/>
    </source>
</evidence>
<dbReference type="OrthoDB" id="319965at2759"/>
<proteinExistence type="predicted"/>
<reference evidence="1 2" key="1">
    <citation type="submission" date="2016-11" db="EMBL/GenBank/DDBJ databases">
        <title>The macronuclear genome of Stentor coeruleus: a giant cell with tiny introns.</title>
        <authorList>
            <person name="Slabodnick M."/>
            <person name="Ruby J.G."/>
            <person name="Reiff S.B."/>
            <person name="Swart E.C."/>
            <person name="Gosai S."/>
            <person name="Prabakaran S."/>
            <person name="Witkowska E."/>
            <person name="Larue G.E."/>
            <person name="Fisher S."/>
            <person name="Freeman R.M."/>
            <person name="Gunawardena J."/>
            <person name="Chu W."/>
            <person name="Stover N.A."/>
            <person name="Gregory B.D."/>
            <person name="Nowacki M."/>
            <person name="Derisi J."/>
            <person name="Roy S.W."/>
            <person name="Marshall W.F."/>
            <person name="Sood P."/>
        </authorList>
    </citation>
    <scope>NUCLEOTIDE SEQUENCE [LARGE SCALE GENOMIC DNA]</scope>
    <source>
        <strain evidence="1">WM001</strain>
    </source>
</reference>
<accession>A0A1R2BAT0</accession>
<name>A0A1R2BAT0_9CILI</name>